<dbReference type="EMBL" id="ATMH01009520">
    <property type="protein sequence ID" value="EPY19326.1"/>
    <property type="molecule type" value="Genomic_DNA"/>
</dbReference>
<gene>
    <name evidence="3" type="ORF">STCU_09520</name>
</gene>
<evidence type="ECO:0000256" key="1">
    <source>
        <dbReference type="SAM" id="MobiDB-lite"/>
    </source>
</evidence>
<dbReference type="Proteomes" id="UP000015354">
    <property type="component" value="Unassembled WGS sequence"/>
</dbReference>
<evidence type="ECO:0000313" key="4">
    <source>
        <dbReference type="Proteomes" id="UP000015354"/>
    </source>
</evidence>
<evidence type="ECO:0000256" key="2">
    <source>
        <dbReference type="SAM" id="Phobius"/>
    </source>
</evidence>
<comment type="caution">
    <text evidence="3">The sequence shown here is derived from an EMBL/GenBank/DDBJ whole genome shotgun (WGS) entry which is preliminary data.</text>
</comment>
<dbReference type="AlphaFoldDB" id="S9UXN4"/>
<name>S9UXN4_9TRYP</name>
<protein>
    <submittedName>
        <fullName evidence="3">Uncharacterized protein</fullName>
    </submittedName>
</protein>
<accession>S9UXN4</accession>
<keyword evidence="2" id="KW-1133">Transmembrane helix</keyword>
<dbReference type="OrthoDB" id="278804at2759"/>
<feature type="transmembrane region" description="Helical" evidence="2">
    <location>
        <begin position="615"/>
        <end position="631"/>
    </location>
</feature>
<keyword evidence="4" id="KW-1185">Reference proteome</keyword>
<evidence type="ECO:0000313" key="3">
    <source>
        <dbReference type="EMBL" id="EPY19326.1"/>
    </source>
</evidence>
<keyword evidence="2" id="KW-0812">Transmembrane</keyword>
<keyword evidence="2" id="KW-0472">Membrane</keyword>
<proteinExistence type="predicted"/>
<reference evidence="3 4" key="1">
    <citation type="journal article" date="2013" name="PLoS ONE">
        <title>Predicting the Proteins of Angomonas deanei, Strigomonas culicis and Their Respective Endosymbionts Reveals New Aspects of the Trypanosomatidae Family.</title>
        <authorList>
            <person name="Motta M.C."/>
            <person name="Martins A.C."/>
            <person name="de Souza S.S."/>
            <person name="Catta-Preta C.M."/>
            <person name="Silva R."/>
            <person name="Klein C.C."/>
            <person name="de Almeida L.G."/>
            <person name="de Lima Cunha O."/>
            <person name="Ciapina L.P."/>
            <person name="Brocchi M."/>
            <person name="Colabardini A.C."/>
            <person name="de Araujo Lima B."/>
            <person name="Machado C.R."/>
            <person name="de Almeida Soares C.M."/>
            <person name="Probst C.M."/>
            <person name="de Menezes C.B."/>
            <person name="Thompson C.E."/>
            <person name="Bartholomeu D.C."/>
            <person name="Gradia D.F."/>
            <person name="Pavoni D.P."/>
            <person name="Grisard E.C."/>
            <person name="Fantinatti-Garboggini F."/>
            <person name="Marchini F.K."/>
            <person name="Rodrigues-Luiz G.F."/>
            <person name="Wagner G."/>
            <person name="Goldman G.H."/>
            <person name="Fietto J.L."/>
            <person name="Elias M.C."/>
            <person name="Goldman M.H."/>
            <person name="Sagot M.F."/>
            <person name="Pereira M."/>
            <person name="Stoco P.H."/>
            <person name="de Mendonca-Neto R.P."/>
            <person name="Teixeira S.M."/>
            <person name="Maciel T.E."/>
            <person name="de Oliveira Mendes T.A."/>
            <person name="Urmenyi T.P."/>
            <person name="de Souza W."/>
            <person name="Schenkman S."/>
            <person name="de Vasconcelos A.T."/>
        </authorList>
    </citation>
    <scope>NUCLEOTIDE SEQUENCE [LARGE SCALE GENOMIC DNA]</scope>
</reference>
<feature type="compositionally biased region" description="Basic residues" evidence="1">
    <location>
        <begin position="231"/>
        <end position="241"/>
    </location>
</feature>
<sequence length="632" mass="66815">MMQFVDDTHVLIGAGGGGKRFGMANILLMLSVDVSAAQGAGAAAPPEKLWRYETAIDLEGDVPWCASEYLPIEAHHGDGIDEDPFAAPEAGGSPRPQLLSAWCSTFGLRGFYALSSIHCFVLIGVFFLQDTQTYRLRRLARVLVPSDERNPDKKPIALTPNNLVVAHDAKGIHVYALSALLPPIETAPALPPSAAFEQLACVTVASPLATWTVPARVNDLHCNRFDLTKTKARSGGRHGRSRGQDSPSVSPCRGDDGAAAAVTALVVRHLLIVAVLQDKTIRVGSFRLRRRYYRAGAACAAASALAVTEEAALDATKCHLPFALMPSSLRLVRTFALDDTSLATRQQHRQALVAYDHQRREGLACGPAAPLPLPCVAKAVIVVFDVRGNQSYFLTLNVFATWRAVPEGGGSTPSASASTSMSADALVVSVEPDARLSPLVGDAITCLSAGLSPHQRTDTREAAAAAPVAYADPEVRGHAGGPVCVGALPRYWVAGTVDGFVCAVGRTPDAAGPPPPVAAPLYRVERCRPAAGGGRRAKAADPRRAALHKEPITCVAYNDRCATVLTADIAQNVVVSFNPSPAAPLPFSLLQQKLLLFPPESSSLLAVLQTPKGRLVALVLVSVLVLLIALFR</sequence>
<feature type="region of interest" description="Disordered" evidence="1">
    <location>
        <begin position="231"/>
        <end position="253"/>
    </location>
</feature>
<feature type="transmembrane region" description="Helical" evidence="2">
    <location>
        <begin position="110"/>
        <end position="128"/>
    </location>
</feature>
<organism evidence="3 4">
    <name type="scientific">Strigomonas culicis</name>
    <dbReference type="NCBI Taxonomy" id="28005"/>
    <lineage>
        <taxon>Eukaryota</taxon>
        <taxon>Discoba</taxon>
        <taxon>Euglenozoa</taxon>
        <taxon>Kinetoplastea</taxon>
        <taxon>Metakinetoplastina</taxon>
        <taxon>Trypanosomatida</taxon>
        <taxon>Trypanosomatidae</taxon>
        <taxon>Strigomonadinae</taxon>
        <taxon>Strigomonas</taxon>
    </lineage>
</organism>